<comment type="similarity">
    <text evidence="1">Belongs to the ParD antitoxin family.</text>
</comment>
<dbReference type="NCBIfam" id="TIGR02606">
    <property type="entry name" value="antidote_CC2985"/>
    <property type="match status" value="1"/>
</dbReference>
<dbReference type="InterPro" id="IPR010985">
    <property type="entry name" value="Ribbon_hlx_hlx"/>
</dbReference>
<sequence>MNLSLPTEFDDFIQSLVKQGRFSSAEEAVAAGIRLLQTQESLRQEIAKGARQLDAGEAFDEDEVFAEVKAAISKIESERS</sequence>
<evidence type="ECO:0000256" key="1">
    <source>
        <dbReference type="ARBA" id="ARBA00008580"/>
    </source>
</evidence>
<dbReference type="SUPFAM" id="SSF47598">
    <property type="entry name" value="Ribbon-helix-helix"/>
    <property type="match status" value="1"/>
</dbReference>
<keyword evidence="4" id="KW-1185">Reference proteome</keyword>
<dbReference type="AlphaFoldDB" id="A0A9X1SI10"/>
<dbReference type="PANTHER" id="PTHR36582">
    <property type="entry name" value="ANTITOXIN PARD"/>
    <property type="match status" value="1"/>
</dbReference>
<dbReference type="PANTHER" id="PTHR36582:SF2">
    <property type="entry name" value="ANTITOXIN PARD"/>
    <property type="match status" value="1"/>
</dbReference>
<reference evidence="3" key="1">
    <citation type="submission" date="2021-11" db="EMBL/GenBank/DDBJ databases">
        <title>Genome sequence.</title>
        <authorList>
            <person name="Sun Q."/>
        </authorList>
    </citation>
    <scope>NUCLEOTIDE SEQUENCE</scope>
    <source>
        <strain evidence="3">JC732</strain>
    </source>
</reference>
<dbReference type="InterPro" id="IPR022789">
    <property type="entry name" value="ParD"/>
</dbReference>
<dbReference type="GO" id="GO:0006355">
    <property type="term" value="P:regulation of DNA-templated transcription"/>
    <property type="evidence" value="ECO:0007669"/>
    <property type="project" value="InterPro"/>
</dbReference>
<dbReference type="Pfam" id="PF03693">
    <property type="entry name" value="ParD_antitoxin"/>
    <property type="match status" value="1"/>
</dbReference>
<name>A0A9X1SI10_9BACT</name>
<dbReference type="Proteomes" id="UP001139103">
    <property type="component" value="Unassembled WGS sequence"/>
</dbReference>
<accession>A0A9X1SI10</accession>
<gene>
    <name evidence="3" type="ORF">LOC68_04730</name>
</gene>
<dbReference type="Gene3D" id="6.10.10.120">
    <property type="entry name" value="Antitoxin ParD1-like"/>
    <property type="match status" value="1"/>
</dbReference>
<comment type="caution">
    <text evidence="3">The sequence shown here is derived from an EMBL/GenBank/DDBJ whole genome shotgun (WGS) entry which is preliminary data.</text>
</comment>
<dbReference type="InterPro" id="IPR038296">
    <property type="entry name" value="ParD_sf"/>
</dbReference>
<protein>
    <submittedName>
        <fullName evidence="3">Type II toxin-antitoxin system ParD family antitoxin</fullName>
    </submittedName>
</protein>
<evidence type="ECO:0000313" key="3">
    <source>
        <dbReference type="EMBL" id="MCC9627689.1"/>
    </source>
</evidence>
<keyword evidence="2" id="KW-1277">Toxin-antitoxin system</keyword>
<evidence type="ECO:0000313" key="4">
    <source>
        <dbReference type="Proteomes" id="UP001139103"/>
    </source>
</evidence>
<dbReference type="EMBL" id="JAJKFT010000004">
    <property type="protein sequence ID" value="MCC9627689.1"/>
    <property type="molecule type" value="Genomic_DNA"/>
</dbReference>
<evidence type="ECO:0000256" key="2">
    <source>
        <dbReference type="ARBA" id="ARBA00022649"/>
    </source>
</evidence>
<organism evidence="3 4">
    <name type="scientific">Blastopirellula sediminis</name>
    <dbReference type="NCBI Taxonomy" id="2894196"/>
    <lineage>
        <taxon>Bacteria</taxon>
        <taxon>Pseudomonadati</taxon>
        <taxon>Planctomycetota</taxon>
        <taxon>Planctomycetia</taxon>
        <taxon>Pirellulales</taxon>
        <taxon>Pirellulaceae</taxon>
        <taxon>Blastopirellula</taxon>
    </lineage>
</organism>
<dbReference type="RefSeq" id="WP_230216281.1">
    <property type="nucleotide sequence ID" value="NZ_JAJKFT010000004.1"/>
</dbReference>
<proteinExistence type="inferred from homology"/>